<feature type="transmembrane region" description="Helical" evidence="1">
    <location>
        <begin position="12"/>
        <end position="42"/>
    </location>
</feature>
<proteinExistence type="predicted"/>
<keyword evidence="3" id="KW-1185">Reference proteome</keyword>
<keyword evidence="1" id="KW-0812">Transmembrane</keyword>
<keyword evidence="1" id="KW-0472">Membrane</keyword>
<gene>
    <name evidence="2" type="ORF">V6N12_050363</name>
</gene>
<comment type="caution">
    <text evidence="2">The sequence shown here is derived from an EMBL/GenBank/DDBJ whole genome shotgun (WGS) entry which is preliminary data.</text>
</comment>
<name>A0ABR2GCR7_9ROSI</name>
<dbReference type="Proteomes" id="UP001472677">
    <property type="component" value="Unassembled WGS sequence"/>
</dbReference>
<evidence type="ECO:0000313" key="2">
    <source>
        <dbReference type="EMBL" id="KAK8600510.1"/>
    </source>
</evidence>
<evidence type="ECO:0000313" key="3">
    <source>
        <dbReference type="Proteomes" id="UP001472677"/>
    </source>
</evidence>
<sequence length="119" mass="12570">MHMAAVVVFSMVSWLCVYLWICMSTVLSTCTVLFGSTLILLLGHSLEVLLSVTDVKCCKALQSCSAGIPQLAARGDPLLSLSPSFLFVVLGSSLLIFSTIAHALFLIGRLFAGSMVGGT</sequence>
<organism evidence="2 3">
    <name type="scientific">Hibiscus sabdariffa</name>
    <name type="common">roselle</name>
    <dbReference type="NCBI Taxonomy" id="183260"/>
    <lineage>
        <taxon>Eukaryota</taxon>
        <taxon>Viridiplantae</taxon>
        <taxon>Streptophyta</taxon>
        <taxon>Embryophyta</taxon>
        <taxon>Tracheophyta</taxon>
        <taxon>Spermatophyta</taxon>
        <taxon>Magnoliopsida</taxon>
        <taxon>eudicotyledons</taxon>
        <taxon>Gunneridae</taxon>
        <taxon>Pentapetalae</taxon>
        <taxon>rosids</taxon>
        <taxon>malvids</taxon>
        <taxon>Malvales</taxon>
        <taxon>Malvaceae</taxon>
        <taxon>Malvoideae</taxon>
        <taxon>Hibiscus</taxon>
    </lineage>
</organism>
<evidence type="ECO:0000256" key="1">
    <source>
        <dbReference type="SAM" id="Phobius"/>
    </source>
</evidence>
<dbReference type="EMBL" id="JBBPBM010000001">
    <property type="protein sequence ID" value="KAK8600510.1"/>
    <property type="molecule type" value="Genomic_DNA"/>
</dbReference>
<accession>A0ABR2GCR7</accession>
<keyword evidence="1" id="KW-1133">Transmembrane helix</keyword>
<protein>
    <submittedName>
        <fullName evidence="2">Uncharacterized protein</fullName>
    </submittedName>
</protein>
<feature type="transmembrane region" description="Helical" evidence="1">
    <location>
        <begin position="85"/>
        <end position="107"/>
    </location>
</feature>
<reference evidence="2 3" key="1">
    <citation type="journal article" date="2024" name="G3 (Bethesda)">
        <title>Genome assembly of Hibiscus sabdariffa L. provides insights into metabolisms of medicinal natural products.</title>
        <authorList>
            <person name="Kim T."/>
        </authorList>
    </citation>
    <scope>NUCLEOTIDE SEQUENCE [LARGE SCALE GENOMIC DNA]</scope>
    <source>
        <strain evidence="2">TK-2024</strain>
        <tissue evidence="2">Old leaves</tissue>
    </source>
</reference>